<reference evidence="1 2" key="1">
    <citation type="submission" date="2023-08" db="EMBL/GenBank/DDBJ databases">
        <title>Draft genome sequence of Algoriphagus taiwanensis.</title>
        <authorList>
            <person name="Takatani N."/>
            <person name="Hosokawa M."/>
            <person name="Sawabe T."/>
        </authorList>
    </citation>
    <scope>NUCLEOTIDE SEQUENCE [LARGE SCALE GENOMIC DNA]</scope>
    <source>
        <strain evidence="1 2">JCM 19755</strain>
    </source>
</reference>
<dbReference type="Proteomes" id="UP001307705">
    <property type="component" value="Unassembled WGS sequence"/>
</dbReference>
<dbReference type="RefSeq" id="WP_338229447.1">
    <property type="nucleotide sequence ID" value="NZ_BTPE01000010.1"/>
</dbReference>
<organism evidence="1 2">
    <name type="scientific">Algoriphagus taiwanensis</name>
    <dbReference type="NCBI Taxonomy" id="1445656"/>
    <lineage>
        <taxon>Bacteria</taxon>
        <taxon>Pseudomonadati</taxon>
        <taxon>Bacteroidota</taxon>
        <taxon>Cytophagia</taxon>
        <taxon>Cytophagales</taxon>
        <taxon>Cyclobacteriaceae</taxon>
        <taxon>Algoriphagus</taxon>
    </lineage>
</organism>
<proteinExistence type="predicted"/>
<sequence length="168" mass="20086">MTIDFSNIHDHVIEIEDFDLKWRFTEEKYAILPESDLKQIKPLDKEAGKYLDHFIRSVELHADEPFKENFFSQIESIPVSDGNELEIQKWLTERGLPFEKMVYVSWDSQNGAIVSWEILIKYFDDFYYPGSDDLSVFDENLNWALVFAHWEKIYFGTKDEFKRVENKL</sequence>
<keyword evidence="2" id="KW-1185">Reference proteome</keyword>
<comment type="caution">
    <text evidence="1">The sequence shown here is derived from an EMBL/GenBank/DDBJ whole genome shotgun (WGS) entry which is preliminary data.</text>
</comment>
<gene>
    <name evidence="1" type="ORF">Ataiwa_28950</name>
</gene>
<evidence type="ECO:0000313" key="1">
    <source>
        <dbReference type="EMBL" id="GMQ34622.1"/>
    </source>
</evidence>
<dbReference type="EMBL" id="BTPE01000010">
    <property type="protein sequence ID" value="GMQ34622.1"/>
    <property type="molecule type" value="Genomic_DNA"/>
</dbReference>
<name>A0ABQ6Q365_9BACT</name>
<evidence type="ECO:0008006" key="3">
    <source>
        <dbReference type="Google" id="ProtNLM"/>
    </source>
</evidence>
<accession>A0ABQ6Q365</accession>
<evidence type="ECO:0000313" key="2">
    <source>
        <dbReference type="Proteomes" id="UP001307705"/>
    </source>
</evidence>
<protein>
    <recommendedName>
        <fullName evidence="3">DUF2947 domain-containing protein</fullName>
    </recommendedName>
</protein>